<organism evidence="4 5">
    <name type="scientific">Saponaria officinalis</name>
    <name type="common">Common soapwort</name>
    <name type="synonym">Lychnis saponaria</name>
    <dbReference type="NCBI Taxonomy" id="3572"/>
    <lineage>
        <taxon>Eukaryota</taxon>
        <taxon>Viridiplantae</taxon>
        <taxon>Streptophyta</taxon>
        <taxon>Embryophyta</taxon>
        <taxon>Tracheophyta</taxon>
        <taxon>Spermatophyta</taxon>
        <taxon>Magnoliopsida</taxon>
        <taxon>eudicotyledons</taxon>
        <taxon>Gunneridae</taxon>
        <taxon>Pentapetalae</taxon>
        <taxon>Caryophyllales</taxon>
        <taxon>Caryophyllaceae</taxon>
        <taxon>Caryophylleae</taxon>
        <taxon>Saponaria</taxon>
    </lineage>
</organism>
<dbReference type="GO" id="GO:0009904">
    <property type="term" value="P:chloroplast accumulation movement"/>
    <property type="evidence" value="ECO:0007669"/>
    <property type="project" value="TreeGrafter"/>
</dbReference>
<evidence type="ECO:0000256" key="1">
    <source>
        <dbReference type="ARBA" id="ARBA00005485"/>
    </source>
</evidence>
<name>A0AAW1M102_SAPOF</name>
<evidence type="ECO:0000256" key="2">
    <source>
        <dbReference type="ARBA" id="ARBA00023054"/>
    </source>
</evidence>
<keyword evidence="2" id="KW-0175">Coiled coil</keyword>
<accession>A0AAW1M102</accession>
<reference evidence="4" key="1">
    <citation type="submission" date="2024-03" db="EMBL/GenBank/DDBJ databases">
        <title>WGS assembly of Saponaria officinalis var. Norfolk2.</title>
        <authorList>
            <person name="Jenkins J."/>
            <person name="Shu S."/>
            <person name="Grimwood J."/>
            <person name="Barry K."/>
            <person name="Goodstein D."/>
            <person name="Schmutz J."/>
            <person name="Leebens-Mack J."/>
            <person name="Osbourn A."/>
        </authorList>
    </citation>
    <scope>NUCLEOTIDE SEQUENCE [LARGE SCALE GENOMIC DNA]</scope>
    <source>
        <strain evidence="4">JIC</strain>
    </source>
</reference>
<keyword evidence="5" id="KW-1185">Reference proteome</keyword>
<feature type="region of interest" description="Disordered" evidence="3">
    <location>
        <begin position="50"/>
        <end position="70"/>
    </location>
</feature>
<evidence type="ECO:0008006" key="6">
    <source>
        <dbReference type="Google" id="ProtNLM"/>
    </source>
</evidence>
<dbReference type="PANTHER" id="PTHR32054:SF9">
    <property type="entry name" value="OS04G0116200 PROTEIN"/>
    <property type="match status" value="1"/>
</dbReference>
<evidence type="ECO:0000256" key="3">
    <source>
        <dbReference type="SAM" id="MobiDB-lite"/>
    </source>
</evidence>
<proteinExistence type="inferred from homology"/>
<dbReference type="GO" id="GO:0009903">
    <property type="term" value="P:chloroplast avoidance movement"/>
    <property type="evidence" value="ECO:0007669"/>
    <property type="project" value="TreeGrafter"/>
</dbReference>
<dbReference type="Proteomes" id="UP001443914">
    <property type="component" value="Unassembled WGS sequence"/>
</dbReference>
<dbReference type="EMBL" id="JBDFQZ010000003">
    <property type="protein sequence ID" value="KAK9740370.1"/>
    <property type="molecule type" value="Genomic_DNA"/>
</dbReference>
<gene>
    <name evidence="4" type="ORF">RND81_03G030200</name>
</gene>
<dbReference type="GO" id="GO:0005829">
    <property type="term" value="C:cytosol"/>
    <property type="evidence" value="ECO:0007669"/>
    <property type="project" value="TreeGrafter"/>
</dbReference>
<comment type="similarity">
    <text evidence="1">Belongs to the WEB family.</text>
</comment>
<dbReference type="AlphaFoldDB" id="A0AAW1M102"/>
<evidence type="ECO:0000313" key="4">
    <source>
        <dbReference type="EMBL" id="KAK9740370.1"/>
    </source>
</evidence>
<protein>
    <recommendedName>
        <fullName evidence="6">WEB family protein</fullName>
    </recommendedName>
</protein>
<dbReference type="PANTHER" id="PTHR32054">
    <property type="entry name" value="HEAVY CHAIN, PUTATIVE, EXPRESSED-RELATED-RELATED"/>
    <property type="match status" value="1"/>
</dbReference>
<sequence>MGSKDGVVVISRRAEIDTRSPFRSVKEAVSLFGERVLVGEVYAAKLHEVDHKDTKNQHETSNTKHGDMTNELEETKQTLQKAKEDTMAMANCLSSLKEELEKTKRELHELKLERESEKQMMELEMEDLKYVEDTPIMSEPRLQTREEHDDFNGETLEFHKKRYVTFANAPNFQVVMPEKSGPFLERHPSLKKKKKQPLIPLIGGLFSRKKKSSEVASLRTP</sequence>
<comment type="caution">
    <text evidence="4">The sequence shown here is derived from an EMBL/GenBank/DDBJ whole genome shotgun (WGS) entry which is preliminary data.</text>
</comment>
<evidence type="ECO:0000313" key="5">
    <source>
        <dbReference type="Proteomes" id="UP001443914"/>
    </source>
</evidence>